<dbReference type="InterPro" id="IPR041542">
    <property type="entry name" value="GH43_C2"/>
</dbReference>
<keyword evidence="3 4" id="KW-0326">Glycosidase</keyword>
<dbReference type="EMBL" id="JABBHF010000002">
    <property type="protein sequence ID" value="NMH86895.1"/>
    <property type="molecule type" value="Genomic_DNA"/>
</dbReference>
<evidence type="ECO:0000256" key="1">
    <source>
        <dbReference type="ARBA" id="ARBA00009865"/>
    </source>
</evidence>
<gene>
    <name evidence="6" type="ORF">HHX25_05220</name>
</gene>
<dbReference type="GO" id="GO:0016787">
    <property type="term" value="F:hydrolase activity"/>
    <property type="evidence" value="ECO:0007669"/>
    <property type="project" value="UniProtKB-KW"/>
</dbReference>
<accession>A0ABX1RTL8</accession>
<evidence type="ECO:0000256" key="2">
    <source>
        <dbReference type="ARBA" id="ARBA00022801"/>
    </source>
</evidence>
<keyword evidence="7" id="KW-1185">Reference proteome</keyword>
<dbReference type="PANTHER" id="PTHR42812">
    <property type="entry name" value="BETA-XYLOSIDASE"/>
    <property type="match status" value="1"/>
</dbReference>
<organism evidence="6 7">
    <name type="scientific">Flavivirga algicola</name>
    <dbReference type="NCBI Taxonomy" id="2729136"/>
    <lineage>
        <taxon>Bacteria</taxon>
        <taxon>Pseudomonadati</taxon>
        <taxon>Bacteroidota</taxon>
        <taxon>Flavobacteriia</taxon>
        <taxon>Flavobacteriales</taxon>
        <taxon>Flavobacteriaceae</taxon>
        <taxon>Flavivirga</taxon>
    </lineage>
</organism>
<proteinExistence type="inferred from homology"/>
<dbReference type="Gene3D" id="2.115.10.20">
    <property type="entry name" value="Glycosyl hydrolase domain, family 43"/>
    <property type="match status" value="1"/>
</dbReference>
<dbReference type="Gene3D" id="2.60.120.200">
    <property type="match status" value="1"/>
</dbReference>
<dbReference type="Pfam" id="PF17851">
    <property type="entry name" value="GH43_C2"/>
    <property type="match status" value="1"/>
</dbReference>
<dbReference type="Pfam" id="PF04616">
    <property type="entry name" value="Glyco_hydro_43"/>
    <property type="match status" value="1"/>
</dbReference>
<evidence type="ECO:0000259" key="5">
    <source>
        <dbReference type="Pfam" id="PF17851"/>
    </source>
</evidence>
<dbReference type="Proteomes" id="UP000746690">
    <property type="component" value="Unassembled WGS sequence"/>
</dbReference>
<dbReference type="InterPro" id="IPR013320">
    <property type="entry name" value="ConA-like_dom_sf"/>
</dbReference>
<dbReference type="InterPro" id="IPR006710">
    <property type="entry name" value="Glyco_hydro_43"/>
</dbReference>
<feature type="domain" description="Beta-xylosidase C-terminal Concanavalin A-like" evidence="5">
    <location>
        <begin position="349"/>
        <end position="537"/>
    </location>
</feature>
<evidence type="ECO:0000256" key="4">
    <source>
        <dbReference type="RuleBase" id="RU361187"/>
    </source>
</evidence>
<protein>
    <submittedName>
        <fullName evidence="6">Glycoside hydrolase family 43 protein</fullName>
    </submittedName>
</protein>
<comment type="similarity">
    <text evidence="1 4">Belongs to the glycosyl hydrolase 43 family.</text>
</comment>
<dbReference type="PANTHER" id="PTHR42812:SF12">
    <property type="entry name" value="BETA-XYLOSIDASE-RELATED"/>
    <property type="match status" value="1"/>
</dbReference>
<dbReference type="SUPFAM" id="SSF75005">
    <property type="entry name" value="Arabinanase/levansucrase/invertase"/>
    <property type="match status" value="1"/>
</dbReference>
<reference evidence="6 7" key="1">
    <citation type="submission" date="2020-04" db="EMBL/GenBank/DDBJ databases">
        <title>A Flavivirga sp. nov.</title>
        <authorList>
            <person name="Sun X."/>
        </authorList>
    </citation>
    <scope>NUCLEOTIDE SEQUENCE [LARGE SCALE GENOMIC DNA]</scope>
    <source>
        <strain evidence="6 7">Y03</strain>
    </source>
</reference>
<comment type="caution">
    <text evidence="6">The sequence shown here is derived from an EMBL/GenBank/DDBJ whole genome shotgun (WGS) entry which is preliminary data.</text>
</comment>
<name>A0ABX1RTL8_9FLAO</name>
<evidence type="ECO:0000313" key="6">
    <source>
        <dbReference type="EMBL" id="NMH86895.1"/>
    </source>
</evidence>
<keyword evidence="2 4" id="KW-0378">Hydrolase</keyword>
<dbReference type="InterPro" id="IPR023296">
    <property type="entry name" value="Glyco_hydro_beta-prop_sf"/>
</dbReference>
<sequence>MKCLQGIFLLIISVFGLFCNDSYSQSVPKYYQNPILSGFYPDPSICRVGDDYYMVNSSFEWFPAIPIHHSKDLVNWKLIGHGLTNKTQINIHSNVNNSRGIYAPTIRYHSGIFYIISTCVECGGNFYITSKSPTGPWSHPIWLEEAPGIDPSLFWDDDGQCYYIGNENVSENTRRWIGESFIWMQEIDLEKGKLIGERKTLTYGHAINARWTEAPHLYKINGKYLLMVAEGGSSHNHATTVFHSDNLWGPYIADQANPVFTHRHLGKNYPLWAVGHTDLVQTQKGDWWAVLHAKHRVDGYSILARETYLVSVTFQEQTPLFNPEIGILESKNMCPDLPWSPNKLNNTIDNFQSNELNSEWNFLRTPQYKWYSFKEDELVLDVRPKKIERLSNPSFIAKRVTNHEFIAKTTMKFKPKNKHEKAGIVLYRNANSNFQFLKQKDSIVLIKNTIEGKKTIAKIKFKSTRVILKIEAYKPNLATFSFSEDGLKFEQVGESQDLSNLADEIGVRFNGLYIGMYATSSNKLSKNKAYFDWFVYK</sequence>
<evidence type="ECO:0000313" key="7">
    <source>
        <dbReference type="Proteomes" id="UP000746690"/>
    </source>
</evidence>
<dbReference type="InterPro" id="IPR051795">
    <property type="entry name" value="Glycosyl_Hydrlase_43"/>
</dbReference>
<dbReference type="SUPFAM" id="SSF49899">
    <property type="entry name" value="Concanavalin A-like lectins/glucanases"/>
    <property type="match status" value="1"/>
</dbReference>
<dbReference type="CDD" id="cd18617">
    <property type="entry name" value="GH43_XynB-like"/>
    <property type="match status" value="1"/>
</dbReference>
<evidence type="ECO:0000256" key="3">
    <source>
        <dbReference type="ARBA" id="ARBA00023295"/>
    </source>
</evidence>